<dbReference type="PANTHER" id="PTHR30203:SF21">
    <property type="entry name" value="OUTER MEMBRANE COMPONENT OF MULTIDRUG EFFLUX PUMP-RELATED"/>
    <property type="match status" value="1"/>
</dbReference>
<dbReference type="InterPro" id="IPR010131">
    <property type="entry name" value="MdtP/NodT-like"/>
</dbReference>
<keyword evidence="2" id="KW-0472">Membrane</keyword>
<dbReference type="Proteomes" id="UP001606134">
    <property type="component" value="Unassembled WGS sequence"/>
</dbReference>
<dbReference type="Gene3D" id="1.20.1600.10">
    <property type="entry name" value="Outer membrane efflux proteins (OEP)"/>
    <property type="match status" value="1"/>
</dbReference>
<accession>A0ABW7HKE9</accession>
<organism evidence="3 4">
    <name type="scientific">Pelomonas candidula</name>
    <dbReference type="NCBI Taxonomy" id="3299025"/>
    <lineage>
        <taxon>Bacteria</taxon>
        <taxon>Pseudomonadati</taxon>
        <taxon>Pseudomonadota</taxon>
        <taxon>Betaproteobacteria</taxon>
        <taxon>Burkholderiales</taxon>
        <taxon>Sphaerotilaceae</taxon>
        <taxon>Roseateles</taxon>
    </lineage>
</organism>
<sequence length="486" mass="51585">MTRSSLLQRLPLLAAAALAACTTVGPDYHLPDNAALQRPTAKAAFAQASGPAADAAPLPDGWWRLYRSAELDALVEQALAANTSLRVATAHLRRAASLVTAVDAERLPHAGVKAGVKRARESGEAFLLPEQLPVMNEGELVVGASYQLDLWGQLKRGEEAAEANLQAVEAARDLARISVVSQVVQAYLQVCHAQTQQHAAMGALALRERSLALAERQEAEGRATRADVLQAQGLVETQRAALPHFDAEREAGLYRLAYLLGRTPQELAPEQVACAAPPELAQAIPAGDGATLLKRRPDVRQAERELAVATAHIGVATAELYPSISFGASLGVLGLAGHLGEPATQTFSLGPLLSWRIPDAGSRARVRMAEADQQAALARFDGVVLQALAEVESALSRYRHDLERLSALRQARAKAAAVAQDQQRYVEAGRRPLTTALESRQTLAAADVALTAEGAEIARDQVQVFLALGGGWESGDTAQPPDAQPR</sequence>
<dbReference type="InterPro" id="IPR003423">
    <property type="entry name" value="OMP_efflux"/>
</dbReference>
<dbReference type="EMBL" id="JBIGIC010000022">
    <property type="protein sequence ID" value="MFG6490360.1"/>
    <property type="molecule type" value="Genomic_DNA"/>
</dbReference>
<evidence type="ECO:0000313" key="4">
    <source>
        <dbReference type="Proteomes" id="UP001606134"/>
    </source>
</evidence>
<feature type="signal peptide" evidence="2">
    <location>
        <begin position="1"/>
        <end position="19"/>
    </location>
</feature>
<gene>
    <name evidence="3" type="ORF">ACG04R_27075</name>
</gene>
<keyword evidence="2" id="KW-0449">Lipoprotein</keyword>
<dbReference type="PANTHER" id="PTHR30203">
    <property type="entry name" value="OUTER MEMBRANE CATION EFFLUX PROTEIN"/>
    <property type="match status" value="1"/>
</dbReference>
<keyword evidence="2" id="KW-0564">Palmitate</keyword>
<keyword evidence="2" id="KW-1134">Transmembrane beta strand</keyword>
<feature type="chain" id="PRO_5044991847" evidence="2">
    <location>
        <begin position="20"/>
        <end position="486"/>
    </location>
</feature>
<keyword evidence="4" id="KW-1185">Reference proteome</keyword>
<evidence type="ECO:0000256" key="1">
    <source>
        <dbReference type="ARBA" id="ARBA00007613"/>
    </source>
</evidence>
<dbReference type="RefSeq" id="WP_394417430.1">
    <property type="nucleotide sequence ID" value="NZ_JBIGIC010000022.1"/>
</dbReference>
<dbReference type="Gene3D" id="2.20.200.10">
    <property type="entry name" value="Outer membrane efflux proteins (OEP)"/>
    <property type="match status" value="1"/>
</dbReference>
<dbReference type="SUPFAM" id="SSF56954">
    <property type="entry name" value="Outer membrane efflux proteins (OEP)"/>
    <property type="match status" value="1"/>
</dbReference>
<dbReference type="PROSITE" id="PS51257">
    <property type="entry name" value="PROKAR_LIPOPROTEIN"/>
    <property type="match status" value="1"/>
</dbReference>
<comment type="caution">
    <text evidence="3">The sequence shown here is derived from an EMBL/GenBank/DDBJ whole genome shotgun (WGS) entry which is preliminary data.</text>
</comment>
<dbReference type="NCBIfam" id="TIGR01845">
    <property type="entry name" value="outer_NodT"/>
    <property type="match status" value="1"/>
</dbReference>
<dbReference type="Pfam" id="PF02321">
    <property type="entry name" value="OEP"/>
    <property type="match status" value="2"/>
</dbReference>
<proteinExistence type="inferred from homology"/>
<keyword evidence="2" id="KW-0812">Transmembrane</keyword>
<name>A0ABW7HKE9_9BURK</name>
<evidence type="ECO:0000256" key="2">
    <source>
        <dbReference type="RuleBase" id="RU362097"/>
    </source>
</evidence>
<protein>
    <submittedName>
        <fullName evidence="3">Efflux transporter outer membrane subunit</fullName>
    </submittedName>
</protein>
<keyword evidence="2" id="KW-0732">Signal</keyword>
<comment type="subcellular location">
    <subcellularLocation>
        <location evidence="2">Cell membrane</location>
        <topology evidence="2">Lipid-anchor</topology>
    </subcellularLocation>
</comment>
<comment type="similarity">
    <text evidence="1 2">Belongs to the outer membrane factor (OMF) (TC 1.B.17) family.</text>
</comment>
<evidence type="ECO:0000313" key="3">
    <source>
        <dbReference type="EMBL" id="MFG6490360.1"/>
    </source>
</evidence>
<reference evidence="3 4" key="1">
    <citation type="submission" date="2024-08" db="EMBL/GenBank/DDBJ databases">
        <authorList>
            <person name="Lu H."/>
        </authorList>
    </citation>
    <scope>NUCLEOTIDE SEQUENCE [LARGE SCALE GENOMIC DNA]</scope>
    <source>
        <strain evidence="3 4">BYS78W</strain>
    </source>
</reference>